<dbReference type="CDD" id="cd07440">
    <property type="entry name" value="RGS"/>
    <property type="match status" value="1"/>
</dbReference>
<dbReference type="Proteomes" id="UP000094801">
    <property type="component" value="Unassembled WGS sequence"/>
</dbReference>
<evidence type="ECO:0000313" key="3">
    <source>
        <dbReference type="EMBL" id="ODV85149.1"/>
    </source>
</evidence>
<accession>A0A1E4T078</accession>
<dbReference type="InterPro" id="IPR036305">
    <property type="entry name" value="RGS_sf"/>
</dbReference>
<dbReference type="OrthoDB" id="10266999at2759"/>
<sequence>MLSIQHTNSANTSDGTAILPLTTESSTPSSASKYTNDVINSLSSSSSTAALDDPSVVSIPKLNDVLNNLVPQESLFSKVHFVQFLIKKHCLENLEFYLELKNFILYNQTNVHEWNCLFQDYIGLNSSREINLPGDMKNHLELNVIPSIEHLEGFLKICKDYLHSSYQEFTHDVLVNLTTSIESASEEDDYITTDSKSGRCISPPLSMDEQQSGCCSKSRGGSDSSTSTSSKTQQELVSSRSRRNYSISSTLSSSTSTSCQCNSNNCSQVSTNSTWNKFGKKFKWRRASNTSSSGE</sequence>
<feature type="compositionally biased region" description="Low complexity" evidence="1">
    <location>
        <begin position="212"/>
        <end position="232"/>
    </location>
</feature>
<keyword evidence="4" id="KW-1185">Reference proteome</keyword>
<organism evidence="3 4">
    <name type="scientific">[Candida] arabinofermentans NRRL YB-2248</name>
    <dbReference type="NCBI Taxonomy" id="983967"/>
    <lineage>
        <taxon>Eukaryota</taxon>
        <taxon>Fungi</taxon>
        <taxon>Dikarya</taxon>
        <taxon>Ascomycota</taxon>
        <taxon>Saccharomycotina</taxon>
        <taxon>Pichiomycetes</taxon>
        <taxon>Pichiales</taxon>
        <taxon>Pichiaceae</taxon>
        <taxon>Ogataea</taxon>
        <taxon>Ogataea/Candida clade</taxon>
    </lineage>
</organism>
<dbReference type="EMBL" id="KV453853">
    <property type="protein sequence ID" value="ODV85149.1"/>
    <property type="molecule type" value="Genomic_DNA"/>
</dbReference>
<feature type="compositionally biased region" description="Low complexity" evidence="1">
    <location>
        <begin position="244"/>
        <end position="272"/>
    </location>
</feature>
<dbReference type="InterPro" id="IPR044926">
    <property type="entry name" value="RGS_subdomain_2"/>
</dbReference>
<evidence type="ECO:0000256" key="1">
    <source>
        <dbReference type="SAM" id="MobiDB-lite"/>
    </source>
</evidence>
<dbReference type="InterPro" id="IPR016137">
    <property type="entry name" value="RGS"/>
</dbReference>
<reference evidence="4" key="1">
    <citation type="submission" date="2016-04" db="EMBL/GenBank/DDBJ databases">
        <title>Comparative genomics of biotechnologically important yeasts.</title>
        <authorList>
            <consortium name="DOE Joint Genome Institute"/>
            <person name="Riley R."/>
            <person name="Haridas S."/>
            <person name="Wolfe K.H."/>
            <person name="Lopes M.R."/>
            <person name="Hittinger C.T."/>
            <person name="Goker M."/>
            <person name="Salamov A."/>
            <person name="Wisecaver J."/>
            <person name="Long T.M."/>
            <person name="Aerts A.L."/>
            <person name="Barry K."/>
            <person name="Choi C."/>
            <person name="Clum A."/>
            <person name="Coughlan A.Y."/>
            <person name="Deshpande S."/>
            <person name="Douglass A.P."/>
            <person name="Hanson S.J."/>
            <person name="Klenk H.-P."/>
            <person name="Labutti K."/>
            <person name="Lapidus A."/>
            <person name="Lindquist E."/>
            <person name="Lipzen A."/>
            <person name="Meier-Kolthoff J.P."/>
            <person name="Ohm R.A."/>
            <person name="Otillar R.P."/>
            <person name="Pangilinan J."/>
            <person name="Peng Y."/>
            <person name="Rokas A."/>
            <person name="Rosa C.A."/>
            <person name="Scheuner C."/>
            <person name="Sibirny A.A."/>
            <person name="Slot J.C."/>
            <person name="Stielow J.B."/>
            <person name="Sun H."/>
            <person name="Kurtzman C.P."/>
            <person name="Blackwell M."/>
            <person name="Grigoriev I.V."/>
            <person name="Jeffries T.W."/>
        </authorList>
    </citation>
    <scope>NUCLEOTIDE SEQUENCE [LARGE SCALE GENOMIC DNA]</scope>
    <source>
        <strain evidence="4">NRRL YB-2248</strain>
    </source>
</reference>
<name>A0A1E4T078_9ASCO</name>
<dbReference type="AlphaFoldDB" id="A0A1E4T078"/>
<protein>
    <recommendedName>
        <fullName evidence="2">RGS domain-containing protein</fullName>
    </recommendedName>
</protein>
<evidence type="ECO:0000313" key="4">
    <source>
        <dbReference type="Proteomes" id="UP000094801"/>
    </source>
</evidence>
<proteinExistence type="predicted"/>
<dbReference type="Pfam" id="PF00615">
    <property type="entry name" value="RGS"/>
    <property type="match status" value="1"/>
</dbReference>
<feature type="region of interest" description="Disordered" evidence="1">
    <location>
        <begin position="188"/>
        <end position="272"/>
    </location>
</feature>
<feature type="domain" description="RGS" evidence="2">
    <location>
        <begin position="78"/>
        <end position="172"/>
    </location>
</feature>
<evidence type="ECO:0000259" key="2">
    <source>
        <dbReference type="Pfam" id="PF00615"/>
    </source>
</evidence>
<dbReference type="Gene3D" id="1.10.167.10">
    <property type="entry name" value="Regulator of G-protein Signalling 4, domain 2"/>
    <property type="match status" value="1"/>
</dbReference>
<gene>
    <name evidence="3" type="ORF">CANARDRAFT_28447</name>
</gene>
<dbReference type="SUPFAM" id="SSF48097">
    <property type="entry name" value="Regulator of G-protein signaling, RGS"/>
    <property type="match status" value="1"/>
</dbReference>